<protein>
    <submittedName>
        <fullName evidence="1">Uncharacterized protein</fullName>
    </submittedName>
</protein>
<dbReference type="Proteomes" id="UP001145087">
    <property type="component" value="Unassembled WGS sequence"/>
</dbReference>
<evidence type="ECO:0000313" key="1">
    <source>
        <dbReference type="EMBL" id="MCY1720166.1"/>
    </source>
</evidence>
<name>A0A9X3J660_9BACT</name>
<evidence type="ECO:0000313" key="2">
    <source>
        <dbReference type="Proteomes" id="UP001145087"/>
    </source>
</evidence>
<accession>A0A9X3J660</accession>
<sequence length="92" mass="10059">MEEEKKDSTEQSSAPTPTLTDDLISAFIEQYSPARLGMPGVELKSSTDVIEEMESICTVNKELVAAALKEAGFTFSYTDAGPFWVLLPKVNL</sequence>
<gene>
    <name evidence="1" type="ORF">OU798_07420</name>
</gene>
<dbReference type="RefSeq" id="WP_343332500.1">
    <property type="nucleotide sequence ID" value="NZ_JAPOHD010000013.1"/>
</dbReference>
<organism evidence="1 2">
    <name type="scientific">Draconibacterium aestuarii</name>
    <dbReference type="NCBI Taxonomy" id="2998507"/>
    <lineage>
        <taxon>Bacteria</taxon>
        <taxon>Pseudomonadati</taxon>
        <taxon>Bacteroidota</taxon>
        <taxon>Bacteroidia</taxon>
        <taxon>Marinilabiliales</taxon>
        <taxon>Prolixibacteraceae</taxon>
        <taxon>Draconibacterium</taxon>
    </lineage>
</organism>
<dbReference type="AlphaFoldDB" id="A0A9X3J660"/>
<comment type="caution">
    <text evidence="1">The sequence shown here is derived from an EMBL/GenBank/DDBJ whole genome shotgun (WGS) entry which is preliminary data.</text>
</comment>
<keyword evidence="2" id="KW-1185">Reference proteome</keyword>
<proteinExistence type="predicted"/>
<dbReference type="EMBL" id="JAPOHD010000013">
    <property type="protein sequence ID" value="MCY1720166.1"/>
    <property type="molecule type" value="Genomic_DNA"/>
</dbReference>
<reference evidence="1" key="1">
    <citation type="submission" date="2022-11" db="EMBL/GenBank/DDBJ databases">
        <title>Marilongibacter aestuarii gen. nov., sp. nov., isolated from tidal flat sediment.</title>
        <authorList>
            <person name="Jiayan W."/>
        </authorList>
    </citation>
    <scope>NUCLEOTIDE SEQUENCE</scope>
    <source>
        <strain evidence="1">Z1-6</strain>
    </source>
</reference>